<sequence length="148" mass="16469">MASDYSLTILSCGELNGGDICLHQTVQFVLRVRCSNTIKNPDHFSGLVIYCEIKTTSPEPSNVVSITNEYPMEIYWGPSPEDWKDTQFTQFGHSCSVKFEKPGRVEVTFTLKRNGNVLATVLQPTFGVMSLSHKTSDTLQAPDDMAET</sequence>
<name>A0A2B7ZKJ6_9EURO</name>
<proteinExistence type="predicted"/>
<accession>A0A2B7ZKJ6</accession>
<evidence type="ECO:0000313" key="1">
    <source>
        <dbReference type="EMBL" id="PGH33699.1"/>
    </source>
</evidence>
<evidence type="ECO:0000313" key="2">
    <source>
        <dbReference type="Proteomes" id="UP000226031"/>
    </source>
</evidence>
<organism evidence="1 2">
    <name type="scientific">[Emmonsia] crescens</name>
    <dbReference type="NCBI Taxonomy" id="73230"/>
    <lineage>
        <taxon>Eukaryota</taxon>
        <taxon>Fungi</taxon>
        <taxon>Dikarya</taxon>
        <taxon>Ascomycota</taxon>
        <taxon>Pezizomycotina</taxon>
        <taxon>Eurotiomycetes</taxon>
        <taxon>Eurotiomycetidae</taxon>
        <taxon>Onygenales</taxon>
        <taxon>Ajellomycetaceae</taxon>
        <taxon>Emergomyces</taxon>
    </lineage>
</organism>
<protein>
    <submittedName>
        <fullName evidence="1">Uncharacterized protein</fullName>
    </submittedName>
</protein>
<keyword evidence="2" id="KW-1185">Reference proteome</keyword>
<gene>
    <name evidence="1" type="ORF">GX50_03437</name>
</gene>
<dbReference type="EMBL" id="PDND01000056">
    <property type="protein sequence ID" value="PGH33699.1"/>
    <property type="molecule type" value="Genomic_DNA"/>
</dbReference>
<dbReference type="Proteomes" id="UP000226031">
    <property type="component" value="Unassembled WGS sequence"/>
</dbReference>
<dbReference type="VEuPathDB" id="FungiDB:EMCG_02702"/>
<reference evidence="1 2" key="1">
    <citation type="submission" date="2017-10" db="EMBL/GenBank/DDBJ databases">
        <title>Comparative genomics in systemic dimorphic fungi from Ajellomycetaceae.</title>
        <authorList>
            <person name="Munoz J.F."/>
            <person name="Mcewen J.G."/>
            <person name="Clay O.K."/>
            <person name="Cuomo C.A."/>
        </authorList>
    </citation>
    <scope>NUCLEOTIDE SEQUENCE [LARGE SCALE GENOMIC DNA]</scope>
    <source>
        <strain evidence="1 2">UAMH4076</strain>
    </source>
</reference>
<comment type="caution">
    <text evidence="1">The sequence shown here is derived from an EMBL/GenBank/DDBJ whole genome shotgun (WGS) entry which is preliminary data.</text>
</comment>
<dbReference type="AlphaFoldDB" id="A0A2B7ZKJ6"/>